<evidence type="ECO:0000256" key="1">
    <source>
        <dbReference type="ARBA" id="ARBA00004613"/>
    </source>
</evidence>
<dbReference type="GO" id="GO:0006508">
    <property type="term" value="P:proteolysis"/>
    <property type="evidence" value="ECO:0007669"/>
    <property type="project" value="UniProtKB-KW"/>
</dbReference>
<dbReference type="GO" id="GO:0005576">
    <property type="term" value="C:extracellular region"/>
    <property type="evidence" value="ECO:0007669"/>
    <property type="project" value="UniProtKB-SubCell"/>
</dbReference>
<name>A0A182MU77_9DIPT</name>
<dbReference type="InterPro" id="IPR001254">
    <property type="entry name" value="Trypsin_dom"/>
</dbReference>
<dbReference type="InterPro" id="IPR050430">
    <property type="entry name" value="Peptidase_S1"/>
</dbReference>
<keyword evidence="3" id="KW-0645">Protease</keyword>
<dbReference type="GO" id="GO:0004252">
    <property type="term" value="F:serine-type endopeptidase activity"/>
    <property type="evidence" value="ECO:0007669"/>
    <property type="project" value="InterPro"/>
</dbReference>
<evidence type="ECO:0000256" key="4">
    <source>
        <dbReference type="ARBA" id="ARBA00022729"/>
    </source>
</evidence>
<evidence type="ECO:0000313" key="12">
    <source>
        <dbReference type="EnsemblMetazoa" id="ACUA026354-PA"/>
    </source>
</evidence>
<dbReference type="STRING" id="139723.A0A182MU77"/>
<dbReference type="EMBL" id="AXCM01000305">
    <property type="status" value="NOT_ANNOTATED_CDS"/>
    <property type="molecule type" value="Genomic_DNA"/>
</dbReference>
<comment type="similarity">
    <text evidence="9">Belongs to the peptidase S1 family. CLIP subfamily.</text>
</comment>
<comment type="subcellular location">
    <subcellularLocation>
        <location evidence="1">Secreted</location>
    </subcellularLocation>
</comment>
<reference evidence="13" key="1">
    <citation type="submission" date="2013-09" db="EMBL/GenBank/DDBJ databases">
        <title>The Genome Sequence of Anopheles culicifacies species A.</title>
        <authorList>
            <consortium name="The Broad Institute Genomics Platform"/>
            <person name="Neafsey D.E."/>
            <person name="Besansky N."/>
            <person name="Howell P."/>
            <person name="Walton C."/>
            <person name="Young S.K."/>
            <person name="Zeng Q."/>
            <person name="Gargeya S."/>
            <person name="Fitzgerald M."/>
            <person name="Haas B."/>
            <person name="Abouelleil A."/>
            <person name="Allen A.W."/>
            <person name="Alvarado L."/>
            <person name="Arachchi H.M."/>
            <person name="Berlin A.M."/>
            <person name="Chapman S.B."/>
            <person name="Gainer-Dewar J."/>
            <person name="Goldberg J."/>
            <person name="Griggs A."/>
            <person name="Gujja S."/>
            <person name="Hansen M."/>
            <person name="Howarth C."/>
            <person name="Imamovic A."/>
            <person name="Ireland A."/>
            <person name="Larimer J."/>
            <person name="McCowan C."/>
            <person name="Murphy C."/>
            <person name="Pearson M."/>
            <person name="Poon T.W."/>
            <person name="Priest M."/>
            <person name="Roberts A."/>
            <person name="Saif S."/>
            <person name="Shea T."/>
            <person name="Sisk P."/>
            <person name="Sykes S."/>
            <person name="Wortman J."/>
            <person name="Nusbaum C."/>
            <person name="Birren B."/>
        </authorList>
    </citation>
    <scope>NUCLEOTIDE SEQUENCE [LARGE SCALE GENOMIC DNA]</scope>
    <source>
        <strain evidence="13">A-37</strain>
    </source>
</reference>
<dbReference type="CDD" id="cd00190">
    <property type="entry name" value="Tryp_SPc"/>
    <property type="match status" value="1"/>
</dbReference>
<evidence type="ECO:0000256" key="8">
    <source>
        <dbReference type="ARBA" id="ARBA00023157"/>
    </source>
</evidence>
<protein>
    <recommendedName>
        <fullName evidence="11">Peptidase S1 domain-containing protein</fullName>
    </recommendedName>
</protein>
<dbReference type="InterPro" id="IPR043504">
    <property type="entry name" value="Peptidase_S1_PA_chymotrypsin"/>
</dbReference>
<evidence type="ECO:0000256" key="9">
    <source>
        <dbReference type="ARBA" id="ARBA00024195"/>
    </source>
</evidence>
<keyword evidence="13" id="KW-1185">Reference proteome</keyword>
<evidence type="ECO:0000256" key="5">
    <source>
        <dbReference type="ARBA" id="ARBA00022801"/>
    </source>
</evidence>
<dbReference type="EnsemblMetazoa" id="ACUA026354-RA">
    <property type="protein sequence ID" value="ACUA026354-PA"/>
    <property type="gene ID" value="ACUA026354"/>
</dbReference>
<dbReference type="PANTHER" id="PTHR24276">
    <property type="entry name" value="POLYSERASE-RELATED"/>
    <property type="match status" value="1"/>
</dbReference>
<feature type="compositionally biased region" description="Basic and acidic residues" evidence="10">
    <location>
        <begin position="91"/>
        <end position="101"/>
    </location>
</feature>
<dbReference type="PANTHER" id="PTHR24276:SF97">
    <property type="entry name" value="GH13245P2-RELATED"/>
    <property type="match status" value="1"/>
</dbReference>
<dbReference type="SMART" id="SM00020">
    <property type="entry name" value="Tryp_SPc"/>
    <property type="match status" value="1"/>
</dbReference>
<accession>A0A182MU77</accession>
<evidence type="ECO:0000256" key="6">
    <source>
        <dbReference type="ARBA" id="ARBA00022825"/>
    </source>
</evidence>
<feature type="domain" description="Peptidase S1" evidence="11">
    <location>
        <begin position="42"/>
        <end position="255"/>
    </location>
</feature>
<evidence type="ECO:0000256" key="3">
    <source>
        <dbReference type="ARBA" id="ARBA00022670"/>
    </source>
</evidence>
<reference evidence="12" key="2">
    <citation type="submission" date="2020-05" db="UniProtKB">
        <authorList>
            <consortium name="EnsemblMetazoa"/>
        </authorList>
    </citation>
    <scope>IDENTIFICATION</scope>
    <source>
        <strain evidence="12">A-37</strain>
    </source>
</reference>
<dbReference type="PROSITE" id="PS50240">
    <property type="entry name" value="TRYPSIN_DOM"/>
    <property type="match status" value="1"/>
</dbReference>
<keyword evidence="4" id="KW-0732">Signal</keyword>
<evidence type="ECO:0000259" key="11">
    <source>
        <dbReference type="PROSITE" id="PS50240"/>
    </source>
</evidence>
<organism evidence="12 13">
    <name type="scientific">Anopheles culicifacies</name>
    <dbReference type="NCBI Taxonomy" id="139723"/>
    <lineage>
        <taxon>Eukaryota</taxon>
        <taxon>Metazoa</taxon>
        <taxon>Ecdysozoa</taxon>
        <taxon>Arthropoda</taxon>
        <taxon>Hexapoda</taxon>
        <taxon>Insecta</taxon>
        <taxon>Pterygota</taxon>
        <taxon>Neoptera</taxon>
        <taxon>Endopterygota</taxon>
        <taxon>Diptera</taxon>
        <taxon>Nematocera</taxon>
        <taxon>Culicoidea</taxon>
        <taxon>Culicidae</taxon>
        <taxon>Anophelinae</taxon>
        <taxon>Anopheles</taxon>
        <taxon>culicifacies species complex</taxon>
    </lineage>
</organism>
<dbReference type="Proteomes" id="UP000075883">
    <property type="component" value="Unassembled WGS sequence"/>
</dbReference>
<evidence type="ECO:0000256" key="10">
    <source>
        <dbReference type="SAM" id="MobiDB-lite"/>
    </source>
</evidence>
<dbReference type="FunFam" id="2.40.10.10:FF:000002">
    <property type="entry name" value="Transmembrane protease serine"/>
    <property type="match status" value="1"/>
</dbReference>
<evidence type="ECO:0000256" key="2">
    <source>
        <dbReference type="ARBA" id="ARBA00022525"/>
    </source>
</evidence>
<dbReference type="VEuPathDB" id="VectorBase:ACUA026354"/>
<keyword evidence="8" id="KW-1015">Disulfide bond</keyword>
<sequence>MAEEMTALVLHRKTGVQYPHGPFLRNKDGLLTIQKRGIIKPLMSLEETRRTQRPYRYGMMLLCVGALVNWLGLAENYSEPSDDPVHVISTTEERRREKPPDYDTVAAAPPSYDDAIKLDPAALLRLSIASDININTLASHPSDLLYDQDCVVTGWGRTLNDEESYSLLRAVEIPLISRALCNISYDGKIDVAMICAGDYANGGKGTCAYDSGGPLVCAGVQVGIVSWGKGCALPGFPEVYSSVLYARKWIDRTIKMYID</sequence>
<dbReference type="Gene3D" id="2.40.10.10">
    <property type="entry name" value="Trypsin-like serine proteases"/>
    <property type="match status" value="2"/>
</dbReference>
<dbReference type="InterPro" id="IPR009003">
    <property type="entry name" value="Peptidase_S1_PA"/>
</dbReference>
<keyword evidence="6" id="KW-0720">Serine protease</keyword>
<keyword evidence="2" id="KW-0964">Secreted</keyword>
<evidence type="ECO:0000313" key="13">
    <source>
        <dbReference type="Proteomes" id="UP000075883"/>
    </source>
</evidence>
<dbReference type="Pfam" id="PF00089">
    <property type="entry name" value="Trypsin"/>
    <property type="match status" value="1"/>
</dbReference>
<proteinExistence type="inferred from homology"/>
<dbReference type="AlphaFoldDB" id="A0A182MU77"/>
<keyword evidence="5" id="KW-0378">Hydrolase</keyword>
<keyword evidence="7" id="KW-0865">Zymogen</keyword>
<evidence type="ECO:0000256" key="7">
    <source>
        <dbReference type="ARBA" id="ARBA00023145"/>
    </source>
</evidence>
<dbReference type="SUPFAM" id="SSF50494">
    <property type="entry name" value="Trypsin-like serine proteases"/>
    <property type="match status" value="1"/>
</dbReference>
<feature type="region of interest" description="Disordered" evidence="10">
    <location>
        <begin position="79"/>
        <end position="104"/>
    </location>
</feature>